<dbReference type="Pfam" id="PF14223">
    <property type="entry name" value="Retrotran_gag_2"/>
    <property type="match status" value="1"/>
</dbReference>
<dbReference type="EMBL" id="NAJN01002942">
    <property type="protein sequence ID" value="TKA46327.1"/>
    <property type="molecule type" value="Genomic_DNA"/>
</dbReference>
<evidence type="ECO:0000313" key="1">
    <source>
        <dbReference type="EMBL" id="TKA46327.1"/>
    </source>
</evidence>
<organism evidence="1 2">
    <name type="scientific">Cryomyces minteri</name>
    <dbReference type="NCBI Taxonomy" id="331657"/>
    <lineage>
        <taxon>Eukaryota</taxon>
        <taxon>Fungi</taxon>
        <taxon>Dikarya</taxon>
        <taxon>Ascomycota</taxon>
        <taxon>Pezizomycotina</taxon>
        <taxon>Dothideomycetes</taxon>
        <taxon>Dothideomycetes incertae sedis</taxon>
        <taxon>Cryomyces</taxon>
    </lineage>
</organism>
<dbReference type="AlphaFoldDB" id="A0A4U0VBK5"/>
<gene>
    <name evidence="1" type="ORF">B0A49_13931</name>
</gene>
<accession>A0A4U0VBK5</accession>
<reference evidence="1 2" key="1">
    <citation type="submission" date="2017-03" db="EMBL/GenBank/DDBJ databases">
        <title>Genomes of endolithic fungi from Antarctica.</title>
        <authorList>
            <person name="Coleine C."/>
            <person name="Masonjones S."/>
            <person name="Stajich J.E."/>
        </authorList>
    </citation>
    <scope>NUCLEOTIDE SEQUENCE [LARGE SCALE GENOMIC DNA]</scope>
    <source>
        <strain evidence="1 2">CCFEE 5187</strain>
    </source>
</reference>
<dbReference type="Proteomes" id="UP000308768">
    <property type="component" value="Unassembled WGS sequence"/>
</dbReference>
<sequence length="113" mass="12144">MATISSTSNSTFSFPKLNGASNYSAWATNAMYMLIDKDLWEVADGMEACPAPHSSDDSTVTASQKAERENTIVEWKKKNNKARAAIVLSVTDGPKGYIQAESTAQSSAANHII</sequence>
<name>A0A4U0VBK5_9PEZI</name>
<dbReference type="OrthoDB" id="8003956at2759"/>
<evidence type="ECO:0000313" key="2">
    <source>
        <dbReference type="Proteomes" id="UP000308768"/>
    </source>
</evidence>
<proteinExistence type="predicted"/>
<evidence type="ECO:0008006" key="3">
    <source>
        <dbReference type="Google" id="ProtNLM"/>
    </source>
</evidence>
<protein>
    <recommendedName>
        <fullName evidence="3">DUF4219 domain-containing protein</fullName>
    </recommendedName>
</protein>
<keyword evidence="2" id="KW-1185">Reference proteome</keyword>
<comment type="caution">
    <text evidence="1">The sequence shown here is derived from an EMBL/GenBank/DDBJ whole genome shotgun (WGS) entry which is preliminary data.</text>
</comment>
<feature type="non-terminal residue" evidence="1">
    <location>
        <position position="113"/>
    </location>
</feature>